<organism evidence="3 4">
    <name type="scientific">Populibacterium corticicola</name>
    <dbReference type="NCBI Taxonomy" id="1812826"/>
    <lineage>
        <taxon>Bacteria</taxon>
        <taxon>Bacillati</taxon>
        <taxon>Actinomycetota</taxon>
        <taxon>Actinomycetes</taxon>
        <taxon>Micrococcales</taxon>
        <taxon>Jonesiaceae</taxon>
        <taxon>Populibacterium</taxon>
    </lineage>
</organism>
<accession>A0ABW5XCQ5</accession>
<feature type="chain" id="PRO_5045851901" description="Lipoprotein" evidence="2">
    <location>
        <begin position="20"/>
        <end position="236"/>
    </location>
</feature>
<name>A0ABW5XCQ5_9MICO</name>
<reference evidence="4" key="1">
    <citation type="journal article" date="2019" name="Int. J. Syst. Evol. Microbiol.">
        <title>The Global Catalogue of Microorganisms (GCM) 10K type strain sequencing project: providing services to taxonomists for standard genome sequencing and annotation.</title>
        <authorList>
            <consortium name="The Broad Institute Genomics Platform"/>
            <consortium name="The Broad Institute Genome Sequencing Center for Infectious Disease"/>
            <person name="Wu L."/>
            <person name="Ma J."/>
        </authorList>
    </citation>
    <scope>NUCLEOTIDE SEQUENCE [LARGE SCALE GENOMIC DNA]</scope>
    <source>
        <strain evidence="4">KCTC 33576</strain>
    </source>
</reference>
<feature type="compositionally biased region" description="Low complexity" evidence="1">
    <location>
        <begin position="38"/>
        <end position="47"/>
    </location>
</feature>
<evidence type="ECO:0000313" key="3">
    <source>
        <dbReference type="EMBL" id="MFD2839673.1"/>
    </source>
</evidence>
<evidence type="ECO:0000256" key="1">
    <source>
        <dbReference type="SAM" id="MobiDB-lite"/>
    </source>
</evidence>
<protein>
    <recommendedName>
        <fullName evidence="5">Lipoprotein</fullName>
    </recommendedName>
</protein>
<feature type="compositionally biased region" description="Polar residues" evidence="1">
    <location>
        <begin position="78"/>
        <end position="88"/>
    </location>
</feature>
<dbReference type="RefSeq" id="WP_377465179.1">
    <property type="nucleotide sequence ID" value="NZ_JBHUOP010000001.1"/>
</dbReference>
<keyword evidence="4" id="KW-1185">Reference proteome</keyword>
<feature type="region of interest" description="Disordered" evidence="1">
    <location>
        <begin position="24"/>
        <end position="98"/>
    </location>
</feature>
<comment type="caution">
    <text evidence="3">The sequence shown here is derived from an EMBL/GenBank/DDBJ whole genome shotgun (WGS) entry which is preliminary data.</text>
</comment>
<gene>
    <name evidence="3" type="ORF">ACFSYH_03715</name>
</gene>
<evidence type="ECO:0000256" key="2">
    <source>
        <dbReference type="SAM" id="SignalP"/>
    </source>
</evidence>
<feature type="signal peptide" evidence="2">
    <location>
        <begin position="1"/>
        <end position="19"/>
    </location>
</feature>
<dbReference type="PROSITE" id="PS51257">
    <property type="entry name" value="PROKAR_LIPOPROTEIN"/>
    <property type="match status" value="1"/>
</dbReference>
<evidence type="ECO:0000313" key="4">
    <source>
        <dbReference type="Proteomes" id="UP001597391"/>
    </source>
</evidence>
<dbReference type="Proteomes" id="UP001597391">
    <property type="component" value="Unassembled WGS sequence"/>
</dbReference>
<evidence type="ECO:0008006" key="5">
    <source>
        <dbReference type="Google" id="ProtNLM"/>
    </source>
</evidence>
<feature type="compositionally biased region" description="Basic and acidic residues" evidence="1">
    <location>
        <begin position="51"/>
        <end position="62"/>
    </location>
</feature>
<keyword evidence="2" id="KW-0732">Signal</keyword>
<proteinExistence type="predicted"/>
<dbReference type="EMBL" id="JBHUOP010000001">
    <property type="protein sequence ID" value="MFD2839673.1"/>
    <property type="molecule type" value="Genomic_DNA"/>
</dbReference>
<sequence>MKKISALCLLSLILLISTACSPGSEVSLKHPPTMQNPAAVAGAAAGAEPLTADRSEGNDPRSSESTSTGSPERLDPSASETESPTAETSIPRDPETRAKVMRQRDVDGGLAFATFYFLSLLEAVETLDTSTVMELAGRECQICLADIMAINAAVSADFPVEFSSVLPSEALQATELGDAHYHFDATMTHTYYSSPGSAPFLRYTVDQQLPGFFEVRHGAEGWRMLDYDAYAQDEER</sequence>